<evidence type="ECO:0000313" key="2">
    <source>
        <dbReference type="Proteomes" id="UP000307943"/>
    </source>
</evidence>
<evidence type="ECO:0000313" key="1">
    <source>
        <dbReference type="EMBL" id="TNJ65388.1"/>
    </source>
</evidence>
<organism evidence="1 2">
    <name type="scientific">Paenibacillus hemerocallicola</name>
    <dbReference type="NCBI Taxonomy" id="1172614"/>
    <lineage>
        <taxon>Bacteria</taxon>
        <taxon>Bacillati</taxon>
        <taxon>Bacillota</taxon>
        <taxon>Bacilli</taxon>
        <taxon>Bacillales</taxon>
        <taxon>Paenibacillaceae</taxon>
        <taxon>Paenibacillus</taxon>
    </lineage>
</organism>
<comment type="caution">
    <text evidence="1">The sequence shown here is derived from an EMBL/GenBank/DDBJ whole genome shotgun (WGS) entry which is preliminary data.</text>
</comment>
<name>A0A5C4T8J0_9BACL</name>
<gene>
    <name evidence="1" type="ORF">FE784_15320</name>
</gene>
<sequence>MDVIREACNKYKAHPKAHPYRVAGVDRLLEQIVKERRVLAPLSEAMAEADPKKKFAKLCEGQDALVEVKEDVPGLNNMSLDPEISQCIGEIRAVPGAMEELLQNEMDQLRAIMNDADTPDITKQILAEALGNADQIHLEALTPGARFTNQKEKDRGIAEKYVVNHNMNAPGGSSERLGSLAHELTHVSISEQFDNTALFFAFDKDASVDEVMNLVEKRRGDLDALLALLDPKDFTKEQVRLLNSKLAYPRKGGPAGVQRYIDSFYTSKKITREQKEKAEALVARGMDNTVIEFDTVINQMLIYMQQWKTPQDNAFYAKLMEVATEAQAHRMGG</sequence>
<keyword evidence="2" id="KW-1185">Reference proteome</keyword>
<dbReference type="EMBL" id="VDCQ01000019">
    <property type="protein sequence ID" value="TNJ65388.1"/>
    <property type="molecule type" value="Genomic_DNA"/>
</dbReference>
<dbReference type="Proteomes" id="UP000307943">
    <property type="component" value="Unassembled WGS sequence"/>
</dbReference>
<dbReference type="AlphaFoldDB" id="A0A5C4T8J0"/>
<reference evidence="1 2" key="1">
    <citation type="submission" date="2019-05" db="EMBL/GenBank/DDBJ databases">
        <title>We sequenced the genome of Paenibacillus hemerocallicola KCTC 33185 for further insight into its adaptation and study the phylogeny of Paenibacillus.</title>
        <authorList>
            <person name="Narsing Rao M.P."/>
        </authorList>
    </citation>
    <scope>NUCLEOTIDE SEQUENCE [LARGE SCALE GENOMIC DNA]</scope>
    <source>
        <strain evidence="1 2">KCTC 33185</strain>
    </source>
</reference>
<proteinExistence type="predicted"/>
<dbReference type="OrthoDB" id="4320457at2"/>
<accession>A0A5C4T8J0</accession>
<protein>
    <submittedName>
        <fullName evidence="1">Uncharacterized protein</fullName>
    </submittedName>
</protein>